<comment type="caution">
    <text evidence="2">The sequence shown here is derived from an EMBL/GenBank/DDBJ whole genome shotgun (WGS) entry which is preliminary data.</text>
</comment>
<keyword evidence="1" id="KW-0812">Transmembrane</keyword>
<keyword evidence="3" id="KW-1185">Reference proteome</keyword>
<dbReference type="Proteomes" id="UP001583280">
    <property type="component" value="Unassembled WGS sequence"/>
</dbReference>
<protein>
    <recommendedName>
        <fullName evidence="4">FAR-17a/AIG1-like protein</fullName>
    </recommendedName>
</protein>
<evidence type="ECO:0000313" key="2">
    <source>
        <dbReference type="EMBL" id="KAL1895563.1"/>
    </source>
</evidence>
<evidence type="ECO:0000256" key="1">
    <source>
        <dbReference type="SAM" id="Phobius"/>
    </source>
</evidence>
<sequence length="301" mass="34945">MSKPKMPSILTIKTRILRAFELDTKQFDPSHRFETSWILSPWALFACRFVSFLYIFTTRIVLVVLYCIQDSCAASRDELSYFTVLTFYGLCFYFLFSSLHTLTYCLQGKPLLARWPHLLQAMHRLYYTTICIMPVIVTIVFWSIIYDGMWFPNVRDAWANVSQHAMNLVFALFEIIIPRTPAPPSTHTFWISIIMILYLILAYFTNATRHFYPYSFLDPGSDGAGSMGMVIAYIIGIWAGFFVAFFAFKYLVTLRIWLTENKWNMTGKFSKRDGMVIRNFPEDKPENVEAAAVTIARKSDV</sequence>
<accession>A0ABR3Z4S9</accession>
<dbReference type="PANTHER" id="PTHR12242:SF1">
    <property type="entry name" value="MYND-TYPE DOMAIN-CONTAINING PROTEIN"/>
    <property type="match status" value="1"/>
</dbReference>
<name>A0ABR3Z4S9_9PEZI</name>
<evidence type="ECO:0000313" key="3">
    <source>
        <dbReference type="Proteomes" id="UP001583280"/>
    </source>
</evidence>
<gene>
    <name evidence="2" type="ORF">Cpir12675_003144</name>
</gene>
<organism evidence="2 3">
    <name type="scientific">Ceratocystis pirilliformis</name>
    <dbReference type="NCBI Taxonomy" id="259994"/>
    <lineage>
        <taxon>Eukaryota</taxon>
        <taxon>Fungi</taxon>
        <taxon>Dikarya</taxon>
        <taxon>Ascomycota</taxon>
        <taxon>Pezizomycotina</taxon>
        <taxon>Sordariomycetes</taxon>
        <taxon>Hypocreomycetidae</taxon>
        <taxon>Microascales</taxon>
        <taxon>Ceratocystidaceae</taxon>
        <taxon>Ceratocystis</taxon>
    </lineage>
</organism>
<feature type="transmembrane region" description="Helical" evidence="1">
    <location>
        <begin position="42"/>
        <end position="68"/>
    </location>
</feature>
<feature type="transmembrane region" description="Helical" evidence="1">
    <location>
        <begin position="80"/>
        <end position="104"/>
    </location>
</feature>
<feature type="transmembrane region" description="Helical" evidence="1">
    <location>
        <begin position="189"/>
        <end position="207"/>
    </location>
</feature>
<feature type="transmembrane region" description="Helical" evidence="1">
    <location>
        <begin position="125"/>
        <end position="145"/>
    </location>
</feature>
<reference evidence="2 3" key="1">
    <citation type="journal article" date="2024" name="IMA Fungus">
        <title>IMA Genome - F19 : A genome assembly and annotation guide to empower mycologists, including annotated draft genome sequences of Ceratocystis pirilliformis, Diaporthe australafricana, Fusarium ophioides, Paecilomyces lecythidis, and Sporothrix stenoceras.</title>
        <authorList>
            <person name="Aylward J."/>
            <person name="Wilson A.M."/>
            <person name="Visagie C.M."/>
            <person name="Spraker J."/>
            <person name="Barnes I."/>
            <person name="Buitendag C."/>
            <person name="Ceriani C."/>
            <person name="Del Mar Angel L."/>
            <person name="du Plessis D."/>
            <person name="Fuchs T."/>
            <person name="Gasser K."/>
            <person name="Kramer D."/>
            <person name="Li W."/>
            <person name="Munsamy K."/>
            <person name="Piso A."/>
            <person name="Price J.L."/>
            <person name="Sonnekus B."/>
            <person name="Thomas C."/>
            <person name="van der Nest A."/>
            <person name="van Dijk A."/>
            <person name="van Heerden A."/>
            <person name="van Vuuren N."/>
            <person name="Yilmaz N."/>
            <person name="Duong T.A."/>
            <person name="van der Merwe N.A."/>
            <person name="Wingfield M.J."/>
            <person name="Wingfield B.D."/>
        </authorList>
    </citation>
    <scope>NUCLEOTIDE SEQUENCE [LARGE SCALE GENOMIC DNA]</scope>
    <source>
        <strain evidence="2 3">CMW 12675</strain>
    </source>
</reference>
<evidence type="ECO:0008006" key="4">
    <source>
        <dbReference type="Google" id="ProtNLM"/>
    </source>
</evidence>
<dbReference type="EMBL" id="JAWDJO010000070">
    <property type="protein sequence ID" value="KAL1895563.1"/>
    <property type="molecule type" value="Genomic_DNA"/>
</dbReference>
<keyword evidence="1" id="KW-1133">Transmembrane helix</keyword>
<dbReference type="PANTHER" id="PTHR12242">
    <property type="entry name" value="OS02G0130600 PROTEIN-RELATED"/>
    <property type="match status" value="1"/>
</dbReference>
<feature type="transmembrane region" description="Helical" evidence="1">
    <location>
        <begin position="227"/>
        <end position="252"/>
    </location>
</feature>
<proteinExistence type="predicted"/>
<keyword evidence="1" id="KW-0472">Membrane</keyword>